<gene>
    <name evidence="2" type="ORF">OH818_27155</name>
</gene>
<feature type="compositionally biased region" description="Low complexity" evidence="1">
    <location>
        <begin position="133"/>
        <end position="146"/>
    </location>
</feature>
<organism evidence="2 3">
    <name type="scientific">Jiella pelagia</name>
    <dbReference type="NCBI Taxonomy" id="2986949"/>
    <lineage>
        <taxon>Bacteria</taxon>
        <taxon>Pseudomonadati</taxon>
        <taxon>Pseudomonadota</taxon>
        <taxon>Alphaproteobacteria</taxon>
        <taxon>Hyphomicrobiales</taxon>
        <taxon>Aurantimonadaceae</taxon>
        <taxon>Jiella</taxon>
    </lineage>
</organism>
<reference evidence="2" key="1">
    <citation type="submission" date="2022-12" db="EMBL/GenBank/DDBJ databases">
        <title>Jiella pelagia sp. nov., isolated from phosphonate enriched culture of Northwest Pacific surface seawater.</title>
        <authorList>
            <person name="Shin D.Y."/>
            <person name="Hwang C.Y."/>
        </authorList>
    </citation>
    <scope>NUCLEOTIDE SEQUENCE</scope>
    <source>
        <strain evidence="2">HL-NP1</strain>
    </source>
</reference>
<evidence type="ECO:0000313" key="3">
    <source>
        <dbReference type="Proteomes" id="UP001164020"/>
    </source>
</evidence>
<dbReference type="RefSeq" id="WP_268881286.1">
    <property type="nucleotide sequence ID" value="NZ_CP114029.1"/>
</dbReference>
<sequence>MRRTMDALDRMLAEPRPRKVVMPNGVSIDTSMSGAWPGNVVAFAPGNAIQVCPTLACDKTAPVMGGHLNSAYFSSRSEKGAGVQENTVMVNTLADKGYTSLWQPSTQYREGDAVRYALRQGNAVYEVVKSGTSAASGDGPRGAAPGRPDKSGTIRDGSVVWRYAGPGALSAKTGIYNEMRGETGAGQIWAQANNLNVKSGNPAWFVTYEGDLSNNTGRDYVPNGPFSSHNIYLVTGGTGTNTSAITLGTHNTQAQGYGSYWGMRIAGAYTVKETAIELATQSKVGLGFNTFPLPDVGYSEASIKDNADGARSLFVTRPKTVATIVDASQGTPVSLLIAGTKTQQGIKIEAETPIGVDVGGTVAGAAYKVSGSAGTGVDLSTGNFSEWQILGRGFSVGPAGGVGSAAFATTAGAKLADALTLPASTVRQLPRCGRATLDQLRVVSDAVRPSYNEPIRGGGKNRIPVYCDGRNWTAH</sequence>
<accession>A0ABY7C4U9</accession>
<evidence type="ECO:0000313" key="2">
    <source>
        <dbReference type="EMBL" id="WAP68855.1"/>
    </source>
</evidence>
<proteinExistence type="predicted"/>
<dbReference type="Proteomes" id="UP001164020">
    <property type="component" value="Chromosome"/>
</dbReference>
<feature type="region of interest" description="Disordered" evidence="1">
    <location>
        <begin position="132"/>
        <end position="157"/>
    </location>
</feature>
<dbReference type="EMBL" id="CP114029">
    <property type="protein sequence ID" value="WAP68855.1"/>
    <property type="molecule type" value="Genomic_DNA"/>
</dbReference>
<protein>
    <submittedName>
        <fullName evidence="2">Uncharacterized protein</fullName>
    </submittedName>
</protein>
<evidence type="ECO:0000256" key="1">
    <source>
        <dbReference type="SAM" id="MobiDB-lite"/>
    </source>
</evidence>
<keyword evidence="3" id="KW-1185">Reference proteome</keyword>
<name>A0ABY7C4U9_9HYPH</name>